<gene>
    <name evidence="2" type="ORF">EQW73_13075</name>
    <name evidence="3" type="ORF">EQW78_07505</name>
</gene>
<organism evidence="3 4">
    <name type="scientific">Oerskovia turbata</name>
    <dbReference type="NCBI Taxonomy" id="1713"/>
    <lineage>
        <taxon>Bacteria</taxon>
        <taxon>Bacillati</taxon>
        <taxon>Actinomycetota</taxon>
        <taxon>Actinomycetes</taxon>
        <taxon>Micrococcales</taxon>
        <taxon>Cellulomonadaceae</taxon>
        <taxon>Oerskovia</taxon>
    </lineage>
</organism>
<feature type="region of interest" description="Disordered" evidence="1">
    <location>
        <begin position="1"/>
        <end position="22"/>
    </location>
</feature>
<sequence length="68" mass="6948">MGIDDAKDKAAAAGDDAKEGLGGLVDKAKGFLTDDKIDEVAGTIKGFTPDTVDGHVDTLAEKAKEAND</sequence>
<dbReference type="STRING" id="1713.GCA_000718325_01907"/>
<evidence type="ECO:0000313" key="4">
    <source>
        <dbReference type="Proteomes" id="UP000289805"/>
    </source>
</evidence>
<evidence type="ECO:0000313" key="3">
    <source>
        <dbReference type="EMBL" id="RXR35027.1"/>
    </source>
</evidence>
<feature type="compositionally biased region" description="Basic and acidic residues" evidence="1">
    <location>
        <begin position="1"/>
        <end position="19"/>
    </location>
</feature>
<accession>A0A4Q1KXU5</accession>
<keyword evidence="5" id="KW-1185">Reference proteome</keyword>
<dbReference type="RefSeq" id="WP_030151429.1">
    <property type="nucleotide sequence ID" value="NZ_JOFV01000007.1"/>
</dbReference>
<dbReference type="OrthoDB" id="5149718at2"/>
<evidence type="ECO:0008006" key="6">
    <source>
        <dbReference type="Google" id="ProtNLM"/>
    </source>
</evidence>
<protein>
    <recommendedName>
        <fullName evidence="6">Antitoxin</fullName>
    </recommendedName>
</protein>
<dbReference type="EMBL" id="SDJR01000008">
    <property type="protein sequence ID" value="RXR24769.1"/>
    <property type="molecule type" value="Genomic_DNA"/>
</dbReference>
<dbReference type="AlphaFoldDB" id="A0A4Q1KXU5"/>
<dbReference type="EMBL" id="SDJQ01000009">
    <property type="protein sequence ID" value="RXR35027.1"/>
    <property type="molecule type" value="Genomic_DNA"/>
</dbReference>
<dbReference type="Proteomes" id="UP000289805">
    <property type="component" value="Unassembled WGS sequence"/>
</dbReference>
<evidence type="ECO:0000313" key="2">
    <source>
        <dbReference type="EMBL" id="RXR24769.1"/>
    </source>
</evidence>
<proteinExistence type="predicted"/>
<comment type="caution">
    <text evidence="3">The sequence shown here is derived from an EMBL/GenBank/DDBJ whole genome shotgun (WGS) entry which is preliminary data.</text>
</comment>
<name>A0A4Q1KXU5_9CELL</name>
<reference evidence="4 5" key="1">
    <citation type="submission" date="2019-01" db="EMBL/GenBank/DDBJ databases">
        <title>Oerskovia turbata Genome sequencing and assembly.</title>
        <authorList>
            <person name="Dou T."/>
        </authorList>
    </citation>
    <scope>NUCLEOTIDE SEQUENCE [LARGE SCALE GENOMIC DNA]</scope>
    <source>
        <strain evidence="3 4">JCM12123</strain>
        <strain evidence="2 5">JCM3160</strain>
    </source>
</reference>
<dbReference type="Proteomes" id="UP000290517">
    <property type="component" value="Unassembled WGS sequence"/>
</dbReference>
<evidence type="ECO:0000256" key="1">
    <source>
        <dbReference type="SAM" id="MobiDB-lite"/>
    </source>
</evidence>
<evidence type="ECO:0000313" key="5">
    <source>
        <dbReference type="Proteomes" id="UP000290517"/>
    </source>
</evidence>